<reference evidence="5 6" key="1">
    <citation type="submission" date="2014-05" db="EMBL/GenBank/DDBJ databases">
        <authorList>
            <person name="Bishop-Lilly K.A."/>
            <person name="Broomall S.M."/>
            <person name="Chain P.S."/>
            <person name="Chertkov O."/>
            <person name="Coyne S.R."/>
            <person name="Daligault H.E."/>
            <person name="Davenport K.W."/>
            <person name="Erkkila T."/>
            <person name="Frey K.G."/>
            <person name="Gibbons H.S."/>
            <person name="Gu W."/>
            <person name="Jaissle J."/>
            <person name="Johnson S.L."/>
            <person name="Koroleva G.I."/>
            <person name="Ladner J.T."/>
            <person name="Lo C.-C."/>
            <person name="Minogue T.D."/>
            <person name="Munk C."/>
            <person name="Palacios G.F."/>
            <person name="Redden C.L."/>
            <person name="Rosenzweig C.N."/>
            <person name="Scholz M.B."/>
            <person name="Teshima H."/>
            <person name="Xu Y."/>
        </authorList>
    </citation>
    <scope>NUCLEOTIDE SEQUENCE [LARGE SCALE GENOMIC DNA]</scope>
    <source>
        <strain evidence="5 6">DDS 22E-1</strain>
    </source>
</reference>
<dbReference type="Pfam" id="PF13409">
    <property type="entry name" value="GST_N_2"/>
    <property type="match status" value="1"/>
</dbReference>
<proteinExistence type="predicted"/>
<feature type="site" description="Lowers pKa of active site Cys" evidence="3">
    <location>
        <position position="207"/>
    </location>
</feature>
<dbReference type="InterPro" id="IPR040079">
    <property type="entry name" value="Glutathione_S-Trfase"/>
</dbReference>
<evidence type="ECO:0000256" key="3">
    <source>
        <dbReference type="PIRSR" id="PIRSR015753-3"/>
    </source>
</evidence>
<dbReference type="PIRSF" id="PIRSF015753">
    <property type="entry name" value="GST"/>
    <property type="match status" value="1"/>
</dbReference>
<feature type="active site" description="Nucleophile" evidence="1">
    <location>
        <position position="17"/>
    </location>
</feature>
<feature type="site" description="Lowers pKa of active site Cys" evidence="3">
    <location>
        <position position="250"/>
    </location>
</feature>
<dbReference type="InterPro" id="IPR010987">
    <property type="entry name" value="Glutathione-S-Trfase_C-like"/>
</dbReference>
<dbReference type="InterPro" id="IPR047047">
    <property type="entry name" value="GST_Omega-like_C"/>
</dbReference>
<sequence length="283" mass="32593">MFLPEPNRYHLYVSNACPWSHRTAITVVLKGLDNVISLSSVAPQVGTNGWTFVEFADGDRDPIYNADHLYQIYCAVQADYTGRVTVPVLFDKKTRTIVNNESTDIMRMLNSAFNSMARYPEIDLYPQALRDDIDSVNNLIYSTINNGVYRAGFAITQEQYEEAVVELFHTLDLLERRLAENRYLCGDRVTEADWRLFVTLIRFDLVYYSHFKCNVRRIVDYPNLLGYVRELYQFPGIAGTVNFKHIKNHYYRSHPTLNPTGIVPVGPDFSLFDTPHDRNVGKA</sequence>
<dbReference type="SFLD" id="SFLDS00019">
    <property type="entry name" value="Glutathione_Transferase_(cytos"/>
    <property type="match status" value="1"/>
</dbReference>
<organism evidence="5 6">
    <name type="scientific">Burkholderia cenocepacia</name>
    <dbReference type="NCBI Taxonomy" id="95486"/>
    <lineage>
        <taxon>Bacteria</taxon>
        <taxon>Pseudomonadati</taxon>
        <taxon>Pseudomonadota</taxon>
        <taxon>Betaproteobacteria</taxon>
        <taxon>Burkholderiales</taxon>
        <taxon>Burkholderiaceae</taxon>
        <taxon>Burkholderia</taxon>
        <taxon>Burkholderia cepacia complex</taxon>
    </lineage>
</organism>
<dbReference type="Gene3D" id="1.20.1050.10">
    <property type="match status" value="1"/>
</dbReference>
<dbReference type="Pfam" id="PF13410">
    <property type="entry name" value="GST_C_2"/>
    <property type="match status" value="1"/>
</dbReference>
<dbReference type="EMBL" id="CP007784">
    <property type="protein sequence ID" value="AIO34486.1"/>
    <property type="molecule type" value="Genomic_DNA"/>
</dbReference>
<protein>
    <recommendedName>
        <fullName evidence="4">GST C-terminal domain-containing protein</fullName>
    </recommendedName>
</protein>
<name>A0AAN0VNX5_9BURK</name>
<dbReference type="InterPro" id="IPR016639">
    <property type="entry name" value="GST_Omega/GSH"/>
</dbReference>
<dbReference type="GO" id="GO:0005737">
    <property type="term" value="C:cytoplasm"/>
    <property type="evidence" value="ECO:0007669"/>
    <property type="project" value="TreeGrafter"/>
</dbReference>
<feature type="domain" description="GST C-terminal" evidence="4">
    <location>
        <begin position="115"/>
        <end position="250"/>
    </location>
</feature>
<evidence type="ECO:0000313" key="6">
    <source>
        <dbReference type="Proteomes" id="UP000029413"/>
    </source>
</evidence>
<dbReference type="CDD" id="cd03190">
    <property type="entry name" value="GST_C_Omega_like"/>
    <property type="match status" value="1"/>
</dbReference>
<dbReference type="SUPFAM" id="SSF52833">
    <property type="entry name" value="Thioredoxin-like"/>
    <property type="match status" value="1"/>
</dbReference>
<dbReference type="PANTHER" id="PTHR32419">
    <property type="entry name" value="GLUTATHIONYL-HYDROQUINONE REDUCTASE"/>
    <property type="match status" value="1"/>
</dbReference>
<keyword evidence="6" id="KW-1185">Reference proteome</keyword>
<dbReference type="SFLD" id="SFLDG01206">
    <property type="entry name" value="Xi.1"/>
    <property type="match status" value="1"/>
</dbReference>
<feature type="binding site" evidence="2">
    <location>
        <begin position="83"/>
        <end position="86"/>
    </location>
    <ligand>
        <name>glutathione</name>
        <dbReference type="ChEBI" id="CHEBI:57925"/>
    </ligand>
</feature>
<feature type="binding site" evidence="2">
    <location>
        <position position="50"/>
    </location>
    <ligand>
        <name>glutathione</name>
        <dbReference type="ChEBI" id="CHEBI:57925"/>
    </ligand>
</feature>
<dbReference type="InterPro" id="IPR036282">
    <property type="entry name" value="Glutathione-S-Trfase_C_sf"/>
</dbReference>
<dbReference type="AlphaFoldDB" id="A0AAN0VNX5"/>
<gene>
    <name evidence="5" type="ORF">DM39_4148</name>
</gene>
<evidence type="ECO:0000256" key="2">
    <source>
        <dbReference type="PIRSR" id="PIRSR015753-2"/>
    </source>
</evidence>
<dbReference type="Proteomes" id="UP000029413">
    <property type="component" value="Chromosome 2"/>
</dbReference>
<evidence type="ECO:0000313" key="5">
    <source>
        <dbReference type="EMBL" id="AIO34486.1"/>
    </source>
</evidence>
<dbReference type="Gene3D" id="3.40.30.10">
    <property type="entry name" value="Glutaredoxin"/>
    <property type="match status" value="1"/>
</dbReference>
<dbReference type="GO" id="GO:0004364">
    <property type="term" value="F:glutathione transferase activity"/>
    <property type="evidence" value="ECO:0007669"/>
    <property type="project" value="InterPro"/>
</dbReference>
<dbReference type="PANTHER" id="PTHR32419:SF6">
    <property type="entry name" value="GLUTATHIONE S-TRANSFERASE OMEGA-LIKE 1-RELATED"/>
    <property type="match status" value="1"/>
</dbReference>
<dbReference type="KEGG" id="bcen:DM39_4148"/>
<dbReference type="SUPFAM" id="SSF47616">
    <property type="entry name" value="GST C-terminal domain-like"/>
    <property type="match status" value="1"/>
</dbReference>
<dbReference type="InterPro" id="IPR036249">
    <property type="entry name" value="Thioredoxin-like_sf"/>
</dbReference>
<dbReference type="PROSITE" id="PS50405">
    <property type="entry name" value="GST_CTER"/>
    <property type="match status" value="1"/>
</dbReference>
<accession>A0AAN0VNX5</accession>
<feature type="binding site" evidence="2">
    <location>
        <begin position="101"/>
        <end position="102"/>
    </location>
    <ligand>
        <name>glutathione</name>
        <dbReference type="ChEBI" id="CHEBI:57925"/>
    </ligand>
</feature>
<feature type="active site" description="Proton donor/acceptor" evidence="1">
    <location>
        <position position="149"/>
    </location>
</feature>
<dbReference type="SFLD" id="SFLDG01148">
    <property type="entry name" value="Xi_(cytGST)"/>
    <property type="match status" value="1"/>
</dbReference>
<evidence type="ECO:0000256" key="1">
    <source>
        <dbReference type="PIRSR" id="PIRSR015753-1"/>
    </source>
</evidence>
<dbReference type="InterPro" id="IPR004045">
    <property type="entry name" value="Glutathione_S-Trfase_N"/>
</dbReference>
<evidence type="ECO:0000259" key="4">
    <source>
        <dbReference type="PROSITE" id="PS50405"/>
    </source>
</evidence>